<evidence type="ECO:0000259" key="11">
    <source>
        <dbReference type="Pfam" id="PF05223"/>
    </source>
</evidence>
<dbReference type="GO" id="GO:0009002">
    <property type="term" value="F:serine-type D-Ala-D-Ala carboxypeptidase activity"/>
    <property type="evidence" value="ECO:0007669"/>
    <property type="project" value="UniProtKB-EC"/>
</dbReference>
<dbReference type="PROSITE" id="PS51257">
    <property type="entry name" value="PROKAR_LIPOPROTEIN"/>
    <property type="match status" value="1"/>
</dbReference>
<gene>
    <name evidence="12" type="ORF">SAMN05216244_1952</name>
</gene>
<accession>A0A1G9RFB4</accession>
<evidence type="ECO:0000313" key="12">
    <source>
        <dbReference type="EMBL" id="SDM21537.1"/>
    </source>
</evidence>
<comment type="pathway">
    <text evidence="2">Cell wall biogenesis; peptidoglycan biosynthesis.</text>
</comment>
<dbReference type="InterPro" id="IPR007887">
    <property type="entry name" value="MecA_N"/>
</dbReference>
<dbReference type="InterPro" id="IPR050515">
    <property type="entry name" value="Beta-lactam/transpept"/>
</dbReference>
<evidence type="ECO:0000256" key="2">
    <source>
        <dbReference type="ARBA" id="ARBA00004752"/>
    </source>
</evidence>
<comment type="catalytic activity">
    <reaction evidence="6">
        <text>Preferential cleavage: (Ac)2-L-Lys-D-Ala-|-D-Ala. Also transpeptidation of peptidyl-alanyl moieties that are N-acyl substituents of D-alanine.</text>
        <dbReference type="EC" id="3.4.16.4"/>
    </reaction>
</comment>
<dbReference type="InterPro" id="IPR012338">
    <property type="entry name" value="Beta-lactam/transpept-like"/>
</dbReference>
<dbReference type="InterPro" id="IPR032710">
    <property type="entry name" value="NTF2-like_dom_sf"/>
</dbReference>
<feature type="domain" description="NTF2-like N-terminal transpeptidase" evidence="11">
    <location>
        <begin position="26"/>
        <end position="150"/>
    </location>
</feature>
<feature type="chain" id="PRO_5038532714" description="serine-type D-Ala-D-Ala carboxypeptidase" evidence="8">
    <location>
        <begin position="22"/>
        <end position="673"/>
    </location>
</feature>
<name>A0A1G9RFB4_9BACI</name>
<evidence type="ECO:0000259" key="9">
    <source>
        <dbReference type="Pfam" id="PF00905"/>
    </source>
</evidence>
<dbReference type="Proteomes" id="UP000182347">
    <property type="component" value="Unassembled WGS sequence"/>
</dbReference>
<evidence type="ECO:0000256" key="8">
    <source>
        <dbReference type="SAM" id="SignalP"/>
    </source>
</evidence>
<protein>
    <recommendedName>
        <fullName evidence="4">serine-type D-Ala-D-Ala carboxypeptidase</fullName>
        <ecNumber evidence="4">3.4.16.4</ecNumber>
    </recommendedName>
</protein>
<dbReference type="Gene3D" id="3.90.1310.10">
    <property type="entry name" value="Penicillin-binding protein 2a (Domain 2)"/>
    <property type="match status" value="1"/>
</dbReference>
<comment type="subcellular location">
    <subcellularLocation>
        <location evidence="1">Membrane</location>
    </subcellularLocation>
</comment>
<dbReference type="GO" id="GO:0009252">
    <property type="term" value="P:peptidoglycan biosynthetic process"/>
    <property type="evidence" value="ECO:0007669"/>
    <property type="project" value="UniProtKB-UniPathway"/>
</dbReference>
<dbReference type="GO" id="GO:0071555">
    <property type="term" value="P:cell wall organization"/>
    <property type="evidence" value="ECO:0007669"/>
    <property type="project" value="TreeGrafter"/>
</dbReference>
<sequence length="673" mass="73856">MRKIYSLLAMVTLFSILSACSNDEVTPEERMDEFVGHWNEQDFDAMYDMASSESKEAYPTEEFVDRYEKIYNDLNVENLNVSYDKPEDGEENNEEDGTASFPLSVEMDTVGGPISFDYQATWKKIEDEDGETDWVVNWDPGYIFPQLKDGGEISFQTEAPERGEIFDRNQNGLAVNEEIYEIGVVPGEFGENAEGTKEEIAELLAMDVDSINAALDAEWVQDDSFVPLKKVPKTNEEQLDALFELGPVLSQTTTGRVYPYGEAASHLVGYIGSVTAEEIEEAEPGAYSNGDIIGKRGLELLFEDRLKGEPGVTIAITKEGEEDQVLTQTDVKDGEDITVTIDADIQQSIYDSYKGQTGTAAAVQPKTGETLALVSAPGFDPNELAYGISQSRLEALQEDEQKPLQNRFSATYAPGSSIKPITAAIGLETGAIDPNEAIEINGLTWQKDESWGDYRVTRVSEGSPVDLTDALVRSDNIYFAQQALEIGSEKLIDGLNQFGVGEDFPYTYPIEASTVSKNGEIDSEAMLADTSYGQGQLEMSALHLAVAYTTLLNDGNMIQPTLEESEEDGQFLKEGIVSGENIETIRDALRKVVSASNGTAHSAASLDINLSGKTGTAELKKSLDDENAEENGWFVTYPEDEDLLISMMMENVKDQGGSHIVVDRAVEAIQEIK</sequence>
<dbReference type="AlphaFoldDB" id="A0A1G9RFB4"/>
<dbReference type="Pfam" id="PF00905">
    <property type="entry name" value="Transpeptidase"/>
    <property type="match status" value="1"/>
</dbReference>
<dbReference type="EMBL" id="FNHF01000002">
    <property type="protein sequence ID" value="SDM21537.1"/>
    <property type="molecule type" value="Genomic_DNA"/>
</dbReference>
<evidence type="ECO:0000313" key="13">
    <source>
        <dbReference type="Proteomes" id="UP000182347"/>
    </source>
</evidence>
<feature type="compositionally biased region" description="Acidic residues" evidence="7">
    <location>
        <begin position="87"/>
        <end position="97"/>
    </location>
</feature>
<evidence type="ECO:0000256" key="6">
    <source>
        <dbReference type="ARBA" id="ARBA00034000"/>
    </source>
</evidence>
<evidence type="ECO:0000256" key="7">
    <source>
        <dbReference type="SAM" id="MobiDB-lite"/>
    </source>
</evidence>
<dbReference type="Pfam" id="PF05223">
    <property type="entry name" value="MecA_N"/>
    <property type="match status" value="1"/>
</dbReference>
<dbReference type="Pfam" id="PF03717">
    <property type="entry name" value="PBP_dimer"/>
    <property type="match status" value="1"/>
</dbReference>
<evidence type="ECO:0000256" key="1">
    <source>
        <dbReference type="ARBA" id="ARBA00004370"/>
    </source>
</evidence>
<keyword evidence="13" id="KW-1185">Reference proteome</keyword>
<dbReference type="Gene3D" id="3.10.450.100">
    <property type="entry name" value="NTF2-like, domain 1"/>
    <property type="match status" value="1"/>
</dbReference>
<dbReference type="PANTHER" id="PTHR30627:SF25">
    <property type="entry name" value="PENICILLIN-BINDING PROTEIN 3"/>
    <property type="match status" value="1"/>
</dbReference>
<dbReference type="SUPFAM" id="SSF56519">
    <property type="entry name" value="Penicillin binding protein dimerisation domain"/>
    <property type="match status" value="1"/>
</dbReference>
<reference evidence="13" key="1">
    <citation type="submission" date="2016-10" db="EMBL/GenBank/DDBJ databases">
        <authorList>
            <person name="Varghese N."/>
            <person name="Submissions S."/>
        </authorList>
    </citation>
    <scope>NUCLEOTIDE SEQUENCE [LARGE SCALE GENOMIC DNA]</scope>
    <source>
        <strain evidence="13">CGMCC 1.6199</strain>
    </source>
</reference>
<dbReference type="InterPro" id="IPR001460">
    <property type="entry name" value="PCN-bd_Tpept"/>
</dbReference>
<dbReference type="InterPro" id="IPR005311">
    <property type="entry name" value="PBP_dimer"/>
</dbReference>
<dbReference type="PANTHER" id="PTHR30627">
    <property type="entry name" value="PEPTIDOGLYCAN D,D-TRANSPEPTIDASE"/>
    <property type="match status" value="1"/>
</dbReference>
<dbReference type="Gene3D" id="3.40.710.10">
    <property type="entry name" value="DD-peptidase/beta-lactamase superfamily"/>
    <property type="match status" value="1"/>
</dbReference>
<keyword evidence="8" id="KW-0732">Signal</keyword>
<dbReference type="InterPro" id="IPR036138">
    <property type="entry name" value="PBP_dimer_sf"/>
</dbReference>
<dbReference type="EC" id="3.4.16.4" evidence="4"/>
<dbReference type="GO" id="GO:0008658">
    <property type="term" value="F:penicillin binding"/>
    <property type="evidence" value="ECO:0007669"/>
    <property type="project" value="InterPro"/>
</dbReference>
<feature type="domain" description="Penicillin-binding protein transpeptidase" evidence="9">
    <location>
        <begin position="358"/>
        <end position="659"/>
    </location>
</feature>
<feature type="region of interest" description="Disordered" evidence="7">
    <location>
        <begin position="82"/>
        <end position="101"/>
    </location>
</feature>
<dbReference type="GO" id="GO:0005886">
    <property type="term" value="C:plasma membrane"/>
    <property type="evidence" value="ECO:0007669"/>
    <property type="project" value="TreeGrafter"/>
</dbReference>
<dbReference type="SUPFAM" id="SSF56601">
    <property type="entry name" value="beta-lactamase/transpeptidase-like"/>
    <property type="match status" value="1"/>
</dbReference>
<dbReference type="UniPathway" id="UPA00219"/>
<dbReference type="GO" id="GO:0046677">
    <property type="term" value="P:response to antibiotic"/>
    <property type="evidence" value="ECO:0007669"/>
    <property type="project" value="InterPro"/>
</dbReference>
<dbReference type="STRING" id="482461.SAMN05216244_1952"/>
<evidence type="ECO:0000256" key="3">
    <source>
        <dbReference type="ARBA" id="ARBA00007171"/>
    </source>
</evidence>
<evidence type="ECO:0000256" key="5">
    <source>
        <dbReference type="ARBA" id="ARBA00023136"/>
    </source>
</evidence>
<evidence type="ECO:0000256" key="4">
    <source>
        <dbReference type="ARBA" id="ARBA00012448"/>
    </source>
</evidence>
<dbReference type="GO" id="GO:0071972">
    <property type="term" value="F:peptidoglycan L,D-transpeptidase activity"/>
    <property type="evidence" value="ECO:0007669"/>
    <property type="project" value="TreeGrafter"/>
</dbReference>
<dbReference type="Gene3D" id="3.30.1390.30">
    <property type="entry name" value="Penicillin-binding protein 2a, domain 3"/>
    <property type="match status" value="1"/>
</dbReference>
<comment type="similarity">
    <text evidence="3">Belongs to the transpeptidase family.</text>
</comment>
<proteinExistence type="inferred from homology"/>
<feature type="signal peptide" evidence="8">
    <location>
        <begin position="1"/>
        <end position="21"/>
    </location>
</feature>
<keyword evidence="5" id="KW-0472">Membrane</keyword>
<organism evidence="12 13">
    <name type="scientific">Sediminibacillus halophilus</name>
    <dbReference type="NCBI Taxonomy" id="482461"/>
    <lineage>
        <taxon>Bacteria</taxon>
        <taxon>Bacillati</taxon>
        <taxon>Bacillota</taxon>
        <taxon>Bacilli</taxon>
        <taxon>Bacillales</taxon>
        <taxon>Bacillaceae</taxon>
        <taxon>Sediminibacillus</taxon>
    </lineage>
</organism>
<feature type="domain" description="Penicillin-binding protein dimerisation" evidence="10">
    <location>
        <begin position="158"/>
        <end position="317"/>
    </location>
</feature>
<dbReference type="RefSeq" id="WP_175486782.1">
    <property type="nucleotide sequence ID" value="NZ_FNHF01000002.1"/>
</dbReference>
<evidence type="ECO:0000259" key="10">
    <source>
        <dbReference type="Pfam" id="PF03717"/>
    </source>
</evidence>
<dbReference type="SUPFAM" id="SSF54427">
    <property type="entry name" value="NTF2-like"/>
    <property type="match status" value="1"/>
</dbReference>